<dbReference type="Proteomes" id="UP000621492">
    <property type="component" value="Unassembled WGS sequence"/>
</dbReference>
<proteinExistence type="predicted"/>
<dbReference type="RefSeq" id="WP_155555454.1">
    <property type="nucleotide sequence ID" value="NZ_BMJD01000051.1"/>
</dbReference>
<dbReference type="AlphaFoldDB" id="A0A9W5X7D9"/>
<keyword evidence="2" id="KW-1185">Reference proteome</keyword>
<sequence>MMNEVNEDTVFGLAGIAANTNKTDFPEYHLISDATKIEHKLRTKKLIYHNVH</sequence>
<protein>
    <submittedName>
        <fullName evidence="1">Uncharacterized protein</fullName>
    </submittedName>
</protein>
<accession>A0A9W5X7D9</accession>
<name>A0A9W5X7D9_9BACI</name>
<evidence type="ECO:0000313" key="1">
    <source>
        <dbReference type="EMBL" id="GGB58801.1"/>
    </source>
</evidence>
<comment type="caution">
    <text evidence="1">The sequence shown here is derived from an EMBL/GenBank/DDBJ whole genome shotgun (WGS) entry which is preliminary data.</text>
</comment>
<reference evidence="1" key="2">
    <citation type="submission" date="2020-09" db="EMBL/GenBank/DDBJ databases">
        <authorList>
            <person name="Sun Q."/>
            <person name="Zhou Y."/>
        </authorList>
    </citation>
    <scope>NUCLEOTIDE SEQUENCE</scope>
    <source>
        <strain evidence="1">CGMCC 1.15454</strain>
    </source>
</reference>
<organism evidence="1 2">
    <name type="scientific">Lentibacillus populi</name>
    <dbReference type="NCBI Taxonomy" id="1827502"/>
    <lineage>
        <taxon>Bacteria</taxon>
        <taxon>Bacillati</taxon>
        <taxon>Bacillota</taxon>
        <taxon>Bacilli</taxon>
        <taxon>Bacillales</taxon>
        <taxon>Bacillaceae</taxon>
        <taxon>Lentibacillus</taxon>
    </lineage>
</organism>
<evidence type="ECO:0000313" key="2">
    <source>
        <dbReference type="Proteomes" id="UP000621492"/>
    </source>
</evidence>
<reference evidence="1" key="1">
    <citation type="journal article" date="2014" name="Int. J. Syst. Evol. Microbiol.">
        <title>Complete genome sequence of Corynebacterium casei LMG S-19264T (=DSM 44701T), isolated from a smear-ripened cheese.</title>
        <authorList>
            <consortium name="US DOE Joint Genome Institute (JGI-PGF)"/>
            <person name="Walter F."/>
            <person name="Albersmeier A."/>
            <person name="Kalinowski J."/>
            <person name="Ruckert C."/>
        </authorList>
    </citation>
    <scope>NUCLEOTIDE SEQUENCE</scope>
    <source>
        <strain evidence="1">CGMCC 1.15454</strain>
    </source>
</reference>
<dbReference type="EMBL" id="BMJD01000051">
    <property type="protein sequence ID" value="GGB58801.1"/>
    <property type="molecule type" value="Genomic_DNA"/>
</dbReference>
<gene>
    <name evidence="1" type="ORF">GCM10011409_40340</name>
</gene>